<evidence type="ECO:0000313" key="5">
    <source>
        <dbReference type="EMBL" id="QGW29886.1"/>
    </source>
</evidence>
<keyword evidence="1" id="KW-0378">Hydrolase</keyword>
<dbReference type="InterPro" id="IPR011659">
    <property type="entry name" value="WD40"/>
</dbReference>
<dbReference type="Gene3D" id="3.40.50.1820">
    <property type="entry name" value="alpha/beta hydrolase"/>
    <property type="match status" value="1"/>
</dbReference>
<feature type="domain" description="Peptidase S9 prolyl oligopeptidase catalytic" evidence="4">
    <location>
        <begin position="512"/>
        <end position="720"/>
    </location>
</feature>
<keyword evidence="2" id="KW-0720">Serine protease</keyword>
<feature type="chain" id="PRO_5026207567" evidence="3">
    <location>
        <begin position="23"/>
        <end position="722"/>
    </location>
</feature>
<protein>
    <submittedName>
        <fullName evidence="5">Prolyl oligopeptidase family serine peptidase</fullName>
    </submittedName>
</protein>
<dbReference type="RefSeq" id="WP_157480541.1">
    <property type="nucleotide sequence ID" value="NZ_CP046566.1"/>
</dbReference>
<organism evidence="5 6">
    <name type="scientific">Phnomibacter ginsenosidimutans</name>
    <dbReference type="NCBI Taxonomy" id="2676868"/>
    <lineage>
        <taxon>Bacteria</taxon>
        <taxon>Pseudomonadati</taxon>
        <taxon>Bacteroidota</taxon>
        <taxon>Chitinophagia</taxon>
        <taxon>Chitinophagales</taxon>
        <taxon>Chitinophagaceae</taxon>
        <taxon>Phnomibacter</taxon>
    </lineage>
</organism>
<evidence type="ECO:0000256" key="3">
    <source>
        <dbReference type="SAM" id="SignalP"/>
    </source>
</evidence>
<dbReference type="PANTHER" id="PTHR42776">
    <property type="entry name" value="SERINE PEPTIDASE S9 FAMILY MEMBER"/>
    <property type="match status" value="1"/>
</dbReference>
<dbReference type="EMBL" id="CP046566">
    <property type="protein sequence ID" value="QGW29886.1"/>
    <property type="molecule type" value="Genomic_DNA"/>
</dbReference>
<dbReference type="PANTHER" id="PTHR42776:SF27">
    <property type="entry name" value="DIPEPTIDYL PEPTIDASE FAMILY MEMBER 6"/>
    <property type="match status" value="1"/>
</dbReference>
<name>A0A6I6GAJ0_9BACT</name>
<dbReference type="AlphaFoldDB" id="A0A6I6GAJ0"/>
<reference evidence="5 6" key="1">
    <citation type="submission" date="2019-11" db="EMBL/GenBank/DDBJ databases">
        <authorList>
            <person name="Im W.T."/>
        </authorList>
    </citation>
    <scope>NUCLEOTIDE SEQUENCE [LARGE SCALE GENOMIC DNA]</scope>
    <source>
        <strain evidence="5 6">SB-02</strain>
    </source>
</reference>
<evidence type="ECO:0000256" key="2">
    <source>
        <dbReference type="ARBA" id="ARBA00022825"/>
    </source>
</evidence>
<feature type="signal peptide" evidence="3">
    <location>
        <begin position="1"/>
        <end position="22"/>
    </location>
</feature>
<dbReference type="SUPFAM" id="SSF53474">
    <property type="entry name" value="alpha/beta-Hydrolases"/>
    <property type="match status" value="1"/>
</dbReference>
<dbReference type="Pfam" id="PF07676">
    <property type="entry name" value="PD40"/>
    <property type="match status" value="2"/>
</dbReference>
<keyword evidence="6" id="KW-1185">Reference proteome</keyword>
<dbReference type="InterPro" id="IPR029058">
    <property type="entry name" value="AB_hydrolase_fold"/>
</dbReference>
<evidence type="ECO:0000313" key="6">
    <source>
        <dbReference type="Proteomes" id="UP000426027"/>
    </source>
</evidence>
<dbReference type="GO" id="GO:0004252">
    <property type="term" value="F:serine-type endopeptidase activity"/>
    <property type="evidence" value="ECO:0007669"/>
    <property type="project" value="TreeGrafter"/>
</dbReference>
<dbReference type="GO" id="GO:0006508">
    <property type="term" value="P:proteolysis"/>
    <property type="evidence" value="ECO:0007669"/>
    <property type="project" value="InterPro"/>
</dbReference>
<keyword evidence="2" id="KW-0645">Protease</keyword>
<dbReference type="KEGG" id="fls:GLV81_18750"/>
<dbReference type="InterPro" id="IPR001375">
    <property type="entry name" value="Peptidase_S9_cat"/>
</dbReference>
<sequence length="722" mass="80258">MTSIRLLLICILLAASQLPAAAQSNLIQLTDMLKIKQPGSVDVSADGSKVVYTVTSIVPDEKTKWEYNYQTQIWLQQLDGKSQPRQLTTAKEGASSPSLSPDGQTLAFVRVADMKPQIFLLSLSGGGEPVQLTRMPNGAGNPQWSPDGKRILFYSSYSPQDIVKDSLLNPGKKLPTWSLEKPGFAGNEQLLPSNASLNPDGSIAEVRAWLEQNEKDNKAKVISKLNFQQESSTSSAISIAHAFVIDAIPGAVAQNISAGFMSVSNVQFIGNSGDVLLEAAFNPGLHPDRVQQETAIYRKYAGSAMYQMLLGAADSGFGGSSLSPNGTWLAYSYGKTSFVSQRKLAIAKTGDLSKRISIPFDRNISQMDWTADEQYLYFTSQSNGGVVLYRLHIASKKLEQLTTFNEGVGSFEEEAGKLVFVKTDISNPFELYQADAVAKNQQRLSSFNHDWVSKKTLSIPEKRSFKNEKGLEVEYWVMKPANWEPGKKYPTILEIHGGPTAMWGPGENSMWHEFQYYCAKGYGVVYSNPRGSGGYGEAFMQANINDWGNGPMNDVLTALDKSAKEFSWIDTSKLAVTGGSYAGYLIGYMLGHDQRFKAACAQRGVYDLRTFFGEGNAWRLVPNYFGGYPWQKATYDVLERESPINYVQNVTTPLIIFHGENDLRTGVIQSEQFYKSLKVLGRTVEYVRHPGATHEITRSGNNRQRMDQMLRTWEFFERFINR</sequence>
<gene>
    <name evidence="5" type="ORF">GLV81_18750</name>
</gene>
<dbReference type="Gene3D" id="2.120.10.30">
    <property type="entry name" value="TolB, C-terminal domain"/>
    <property type="match status" value="2"/>
</dbReference>
<dbReference type="SUPFAM" id="SSF82171">
    <property type="entry name" value="DPP6 N-terminal domain-like"/>
    <property type="match status" value="1"/>
</dbReference>
<evidence type="ECO:0000256" key="1">
    <source>
        <dbReference type="ARBA" id="ARBA00022801"/>
    </source>
</evidence>
<dbReference type="Pfam" id="PF00326">
    <property type="entry name" value="Peptidase_S9"/>
    <property type="match status" value="1"/>
</dbReference>
<dbReference type="Proteomes" id="UP000426027">
    <property type="component" value="Chromosome"/>
</dbReference>
<proteinExistence type="predicted"/>
<accession>A0A6I6GAJ0</accession>
<dbReference type="InterPro" id="IPR011042">
    <property type="entry name" value="6-blade_b-propeller_TolB-like"/>
</dbReference>
<evidence type="ECO:0000259" key="4">
    <source>
        <dbReference type="Pfam" id="PF00326"/>
    </source>
</evidence>
<keyword evidence="3" id="KW-0732">Signal</keyword>